<dbReference type="AlphaFoldDB" id="A0A1H7SRT6"/>
<dbReference type="PANTHER" id="PTHR21248">
    <property type="entry name" value="CARDIOLIPIN SYNTHASE"/>
    <property type="match status" value="1"/>
</dbReference>
<gene>
    <name evidence="2" type="ORF">SAMN04488526_3427</name>
</gene>
<evidence type="ECO:0000313" key="3">
    <source>
        <dbReference type="Proteomes" id="UP000199283"/>
    </source>
</evidence>
<dbReference type="GO" id="GO:0006793">
    <property type="term" value="P:phosphorus metabolic process"/>
    <property type="evidence" value="ECO:0007669"/>
    <property type="project" value="UniProtKB-ARBA"/>
</dbReference>
<dbReference type="OrthoDB" id="9814092at2"/>
<organism evidence="2 3">
    <name type="scientific">Jannaschia helgolandensis</name>
    <dbReference type="NCBI Taxonomy" id="188906"/>
    <lineage>
        <taxon>Bacteria</taxon>
        <taxon>Pseudomonadati</taxon>
        <taxon>Pseudomonadota</taxon>
        <taxon>Alphaproteobacteria</taxon>
        <taxon>Rhodobacterales</taxon>
        <taxon>Roseobacteraceae</taxon>
        <taxon>Jannaschia</taxon>
    </lineage>
</organism>
<dbReference type="Pfam" id="PF13091">
    <property type="entry name" value="PLDc_2"/>
    <property type="match status" value="2"/>
</dbReference>
<dbReference type="RefSeq" id="WP_092765085.1">
    <property type="nucleotide sequence ID" value="NZ_FNZQ01000009.1"/>
</dbReference>
<feature type="domain" description="Phospholipase D-like" evidence="1">
    <location>
        <begin position="58"/>
        <end position="187"/>
    </location>
</feature>
<accession>A0A1H7SRT6</accession>
<evidence type="ECO:0000313" key="2">
    <source>
        <dbReference type="EMBL" id="SEL75350.1"/>
    </source>
</evidence>
<evidence type="ECO:0000259" key="1">
    <source>
        <dbReference type="Pfam" id="PF13091"/>
    </source>
</evidence>
<sequence length="506" mass="56142">MLVDRHIDFEAPRTETVSQIGRPLGMAWVPKPRSVSKQSLGNDDLLPADASRCLEDTLVKMIGDAQEMVVLCSFLLASDRMIAALEAATRRGVRVYMMLASEARLGQEREEDDFSKHCREHHEEMLRRLAPHAMIRSAAHYHAKTVLIDPKGPNAQGWLLTANITDEALTRNEELGLRLTSEEVRSVFVELRHAFWERAEHRMSGTDFRPAKPLGAVEFPAAGLALVTSPPRRSIQDTALELIKESERRIIVSSFGWALDHPVTQALIARANAGVKVTVLARIRPAAMPALAALAEAGAEVYGFKWLHAKAIWTDRDRAMIMTANIERLGMEEGFELGLSLDGNRTESLRHILEGWAGTAQAWLDPEAKVTQDMEKVKLWKDGDLKDMEIPANLPVDLETVTMRSLTGPLPECPAMPAELPMARKLSVTWRIDPPRVDARAIHIDVNGKEVKKYKGDSSPTTFPALMREPSGRRVVVISDLAQLEAAERLFEAASAKAVVMTRSAT</sequence>
<keyword evidence="3" id="KW-1185">Reference proteome</keyword>
<protein>
    <submittedName>
        <fullName evidence="2">Phosphatidylserine/phosphatidylglycerophosphate/cardiolipin synthase</fullName>
    </submittedName>
</protein>
<name>A0A1H7SRT6_9RHOB</name>
<feature type="domain" description="Phospholipase D-like" evidence="1">
    <location>
        <begin position="240"/>
        <end position="344"/>
    </location>
</feature>
<dbReference type="Gene3D" id="3.30.870.10">
    <property type="entry name" value="Endonuclease Chain A"/>
    <property type="match status" value="2"/>
</dbReference>
<dbReference type="InterPro" id="IPR025202">
    <property type="entry name" value="PLD-like_dom"/>
</dbReference>
<dbReference type="EMBL" id="FNZQ01000009">
    <property type="protein sequence ID" value="SEL75350.1"/>
    <property type="molecule type" value="Genomic_DNA"/>
</dbReference>
<dbReference type="PANTHER" id="PTHR21248:SF22">
    <property type="entry name" value="PHOSPHOLIPASE D"/>
    <property type="match status" value="1"/>
</dbReference>
<dbReference type="STRING" id="188906.SAMN04488526_3427"/>
<proteinExistence type="predicted"/>
<reference evidence="2 3" key="1">
    <citation type="submission" date="2016-10" db="EMBL/GenBank/DDBJ databases">
        <authorList>
            <person name="de Groot N.N."/>
        </authorList>
    </citation>
    <scope>NUCLEOTIDE SEQUENCE [LARGE SCALE GENOMIC DNA]</scope>
    <source>
        <strain evidence="2 3">DSM 14858</strain>
    </source>
</reference>
<dbReference type="SUPFAM" id="SSF56024">
    <property type="entry name" value="Phospholipase D/nuclease"/>
    <property type="match status" value="2"/>
</dbReference>
<dbReference type="Proteomes" id="UP000199283">
    <property type="component" value="Unassembled WGS sequence"/>
</dbReference>